<name>A0A0W0F3X4_MONRR</name>
<sequence length="579" mass="65457">MTTKLEQNLPLRTSLCSRCDTEFVTRVHHPPIPLDTLQSGELPSQTETQQTLSFIEEEEAELFRYDEEISRLRRITGELEAQRLALHNRIEARRSYLATTRKIPLEIWEYVFTELCCTNSRYALTISPKVECVDAPAYTISRVCSRWRKIAHSRSHLWSSFSIDISNALPSIDTLLLLYIEKSHTQPLVIQLTDSYPLEDRDDNYFLEEDYAKALFGNNGKALFLALLSCMERCTRLDTSDFYRCNMLNHLFNEPPTISLPALHTIEVLAFSWGTPNYPQWFWDPIHTAPLLTKVITPSVWEDFDTLPWAQLTTLDVRELKGTELLVELITTCPNLVSLRIHEFIPEPHGPISTPVTSSLQNLAIGAEHSTPSSFDSIFAALTLRSLTSLELSSAAIWPSPSRDWPCPSLTAMLERSSTSLERLSISFPELGLASEAVTEFLKSTPFLTQLEVNLCGGLSITGRDSTTGLLTALNLSNPDGVLVPKLERLYILQRALRTHPEMMRLIVETVEMRSRQGLEDWGRIEDVVPLKALCVSFSPSRDSVEGLEDYGYGDESLAPVLDRVRTLSRGGTRCVIEY</sequence>
<evidence type="ECO:0000313" key="1">
    <source>
        <dbReference type="EMBL" id="KTB31029.1"/>
    </source>
</evidence>
<organism evidence="1 2">
    <name type="scientific">Moniliophthora roreri</name>
    <name type="common">Frosty pod rot fungus</name>
    <name type="synonym">Monilia roreri</name>
    <dbReference type="NCBI Taxonomy" id="221103"/>
    <lineage>
        <taxon>Eukaryota</taxon>
        <taxon>Fungi</taxon>
        <taxon>Dikarya</taxon>
        <taxon>Basidiomycota</taxon>
        <taxon>Agaricomycotina</taxon>
        <taxon>Agaricomycetes</taxon>
        <taxon>Agaricomycetidae</taxon>
        <taxon>Agaricales</taxon>
        <taxon>Marasmiineae</taxon>
        <taxon>Marasmiaceae</taxon>
        <taxon>Moniliophthora</taxon>
    </lineage>
</organism>
<protein>
    <recommendedName>
        <fullName evidence="3">F-box domain-containing protein</fullName>
    </recommendedName>
</protein>
<comment type="caution">
    <text evidence="1">The sequence shown here is derived from an EMBL/GenBank/DDBJ whole genome shotgun (WGS) entry which is preliminary data.</text>
</comment>
<evidence type="ECO:0000313" key="2">
    <source>
        <dbReference type="Proteomes" id="UP000054988"/>
    </source>
</evidence>
<dbReference type="InterPro" id="IPR032675">
    <property type="entry name" value="LRR_dom_sf"/>
</dbReference>
<dbReference type="EMBL" id="LATX01002353">
    <property type="protein sequence ID" value="KTB31029.1"/>
    <property type="molecule type" value="Genomic_DNA"/>
</dbReference>
<reference evidence="1 2" key="1">
    <citation type="submission" date="2015-12" db="EMBL/GenBank/DDBJ databases">
        <title>Draft genome sequence of Moniliophthora roreri, the causal agent of frosty pod rot of cacao.</title>
        <authorList>
            <person name="Aime M.C."/>
            <person name="Diaz-Valderrama J.R."/>
            <person name="Kijpornyongpan T."/>
            <person name="Phillips-Mora W."/>
        </authorList>
    </citation>
    <scope>NUCLEOTIDE SEQUENCE [LARGE SCALE GENOMIC DNA]</scope>
    <source>
        <strain evidence="1 2">MCA 2952</strain>
    </source>
</reference>
<accession>A0A0W0F3X4</accession>
<dbReference type="AlphaFoldDB" id="A0A0W0F3X4"/>
<dbReference type="Proteomes" id="UP000054988">
    <property type="component" value="Unassembled WGS sequence"/>
</dbReference>
<dbReference type="Gene3D" id="3.80.10.10">
    <property type="entry name" value="Ribonuclease Inhibitor"/>
    <property type="match status" value="1"/>
</dbReference>
<proteinExistence type="predicted"/>
<evidence type="ECO:0008006" key="3">
    <source>
        <dbReference type="Google" id="ProtNLM"/>
    </source>
</evidence>
<gene>
    <name evidence="1" type="ORF">WG66_16392</name>
</gene>
<dbReference type="SUPFAM" id="SSF52047">
    <property type="entry name" value="RNI-like"/>
    <property type="match status" value="1"/>
</dbReference>